<name>A0A8J3ZLA1_9ACTN</name>
<evidence type="ECO:0000313" key="2">
    <source>
        <dbReference type="Proteomes" id="UP000612585"/>
    </source>
</evidence>
<reference evidence="1" key="1">
    <citation type="submission" date="2021-01" db="EMBL/GenBank/DDBJ databases">
        <title>Whole genome shotgun sequence of Virgisporangium aurantiacum NBRC 16421.</title>
        <authorList>
            <person name="Komaki H."/>
            <person name="Tamura T."/>
        </authorList>
    </citation>
    <scope>NUCLEOTIDE SEQUENCE</scope>
    <source>
        <strain evidence="1">NBRC 16421</strain>
    </source>
</reference>
<comment type="caution">
    <text evidence="1">The sequence shown here is derived from an EMBL/GenBank/DDBJ whole genome shotgun (WGS) entry which is preliminary data.</text>
</comment>
<gene>
    <name evidence="1" type="ORF">Vau01_110790</name>
</gene>
<keyword evidence="2" id="KW-1185">Reference proteome</keyword>
<accession>A0A8J3ZLA1</accession>
<protein>
    <submittedName>
        <fullName evidence="1">Uncharacterized protein</fullName>
    </submittedName>
</protein>
<organism evidence="1 2">
    <name type="scientific">Virgisporangium aurantiacum</name>
    <dbReference type="NCBI Taxonomy" id="175570"/>
    <lineage>
        <taxon>Bacteria</taxon>
        <taxon>Bacillati</taxon>
        <taxon>Actinomycetota</taxon>
        <taxon>Actinomycetes</taxon>
        <taxon>Micromonosporales</taxon>
        <taxon>Micromonosporaceae</taxon>
        <taxon>Virgisporangium</taxon>
    </lineage>
</organism>
<proteinExistence type="predicted"/>
<evidence type="ECO:0000313" key="1">
    <source>
        <dbReference type="EMBL" id="GIJ63563.1"/>
    </source>
</evidence>
<dbReference type="AlphaFoldDB" id="A0A8J3ZLA1"/>
<sequence>MVHRWVERTAAKALLSGTSPGKSSRRMTAEEIATLVGELGDILAVLADAAPAHKAEVCRPSVVTRRGVLELATRHPSSRISRMRAASVANRAAYCFALRSFQATGSRS</sequence>
<dbReference type="EMBL" id="BOPG01000098">
    <property type="protein sequence ID" value="GIJ63563.1"/>
    <property type="molecule type" value="Genomic_DNA"/>
</dbReference>
<dbReference type="Proteomes" id="UP000612585">
    <property type="component" value="Unassembled WGS sequence"/>
</dbReference>